<proteinExistence type="predicted"/>
<organism evidence="3 4">
    <name type="scientific">Schizothecium vesticola</name>
    <dbReference type="NCBI Taxonomy" id="314040"/>
    <lineage>
        <taxon>Eukaryota</taxon>
        <taxon>Fungi</taxon>
        <taxon>Dikarya</taxon>
        <taxon>Ascomycota</taxon>
        <taxon>Pezizomycotina</taxon>
        <taxon>Sordariomycetes</taxon>
        <taxon>Sordariomycetidae</taxon>
        <taxon>Sordariales</taxon>
        <taxon>Schizotheciaceae</taxon>
        <taxon>Schizothecium</taxon>
    </lineage>
</organism>
<dbReference type="Pfam" id="PF26640">
    <property type="entry name" value="DUF8212"/>
    <property type="match status" value="1"/>
</dbReference>
<feature type="domain" description="Heterokaryon incompatibility" evidence="1">
    <location>
        <begin position="21"/>
        <end position="114"/>
    </location>
</feature>
<dbReference type="Proteomes" id="UP001172155">
    <property type="component" value="Unassembled WGS sequence"/>
</dbReference>
<dbReference type="InterPro" id="IPR010730">
    <property type="entry name" value="HET"/>
</dbReference>
<accession>A0AA40K977</accession>
<sequence>MRLLHTGTLEFETFFGDLPLYAILSHTWGVDEVLYEDARHGGEELRRCKKAALSKVLMAAQIAQREKLDYIWIDTCCIDKSSSAELSDAINSMFKWYECAFVCYSYLSDYVDSEGQNREKLEKSRWFSRGWTLQELIAPIEVEFYDATWTVFGSRHGLSEEISRITGIDKPLLQRKHSFRPAFCRHGDNESSILRSCPDCRAALIQRAQRKGVSSKGVIREGEIPRLLGGYGISSRMSWAARRSTTRAEDIAYCLLGIFDVNMPLLYGEGGVRAFQRLQQEIVRHSPDHSLFAWEGPVGSDSDSQRAGFPGLASSPMLFRDGHLFHPVPEEGRSMALSGKGFELDVYLAPCTCDFPIDMAFRSLTGREVPLWLAVLGCTRRNDHFTSPALILEETSASLNSFKRFKWKPDRDKDNYECLAVVSTGSGLYQGWMDQVEFQISFDPLMFKRTGILLHETNSAETEVQCPQASITHSGNLKLMHRYKTRCIVLRDGSEPVLAASKPLSWFKKKIMPLPPGNSAVVIHGTAILLEDSEHDSFAVGWGVILSAEGHRVLEFGDPDRWRSKQARPSCTLWQLRPDESRTEFFNRPHKDQYTFYKLHRKLEGRVADGTWTALSPRDSVTFTDQSGDRLCMEAEVKIEEFLGRARFGISVSMQKIEDSDQMEGFTLAAQ</sequence>
<evidence type="ECO:0000313" key="4">
    <source>
        <dbReference type="Proteomes" id="UP001172155"/>
    </source>
</evidence>
<protein>
    <submittedName>
        <fullName evidence="3">Heterokaryon incompatibility protein-domain-containing protein</fullName>
    </submittedName>
</protein>
<evidence type="ECO:0000259" key="2">
    <source>
        <dbReference type="Pfam" id="PF26640"/>
    </source>
</evidence>
<dbReference type="Pfam" id="PF06985">
    <property type="entry name" value="HET"/>
    <property type="match status" value="1"/>
</dbReference>
<comment type="caution">
    <text evidence="3">The sequence shown here is derived from an EMBL/GenBank/DDBJ whole genome shotgun (WGS) entry which is preliminary data.</text>
</comment>
<dbReference type="PANTHER" id="PTHR10622">
    <property type="entry name" value="HET DOMAIN-CONTAINING PROTEIN"/>
    <property type="match status" value="1"/>
</dbReference>
<name>A0AA40K977_9PEZI</name>
<gene>
    <name evidence="3" type="ORF">B0T18DRAFT_389897</name>
</gene>
<dbReference type="AlphaFoldDB" id="A0AA40K977"/>
<keyword evidence="4" id="KW-1185">Reference proteome</keyword>
<dbReference type="EMBL" id="JAUKUD010000003">
    <property type="protein sequence ID" value="KAK0750496.1"/>
    <property type="molecule type" value="Genomic_DNA"/>
</dbReference>
<reference evidence="3" key="1">
    <citation type="submission" date="2023-06" db="EMBL/GenBank/DDBJ databases">
        <title>Genome-scale phylogeny and comparative genomics of the fungal order Sordariales.</title>
        <authorList>
            <consortium name="Lawrence Berkeley National Laboratory"/>
            <person name="Hensen N."/>
            <person name="Bonometti L."/>
            <person name="Westerberg I."/>
            <person name="Brannstrom I.O."/>
            <person name="Guillou S."/>
            <person name="Cros-Aarteil S."/>
            <person name="Calhoun S."/>
            <person name="Haridas S."/>
            <person name="Kuo A."/>
            <person name="Mondo S."/>
            <person name="Pangilinan J."/>
            <person name="Riley R."/>
            <person name="LaButti K."/>
            <person name="Andreopoulos B."/>
            <person name="Lipzen A."/>
            <person name="Chen C."/>
            <person name="Yanf M."/>
            <person name="Daum C."/>
            <person name="Ng V."/>
            <person name="Clum A."/>
            <person name="Steindorff A."/>
            <person name="Ohm R."/>
            <person name="Martin F."/>
            <person name="Silar P."/>
            <person name="Natvig D."/>
            <person name="Lalanne C."/>
            <person name="Gautier V."/>
            <person name="Ament-velasquez S.L."/>
            <person name="Kruys A."/>
            <person name="Hutchinson M.I."/>
            <person name="Powell A.J."/>
            <person name="Barry K."/>
            <person name="Miller A.N."/>
            <person name="Grigoriev I.V."/>
            <person name="Debuchy R."/>
            <person name="Gladieux P."/>
            <person name="Thoren M.H."/>
            <person name="Johannesson H."/>
        </authorList>
    </citation>
    <scope>NUCLEOTIDE SEQUENCE</scope>
    <source>
        <strain evidence="3">SMH3187-1</strain>
    </source>
</reference>
<dbReference type="InterPro" id="IPR058525">
    <property type="entry name" value="DUF8212"/>
</dbReference>
<feature type="domain" description="DUF8212" evidence="2">
    <location>
        <begin position="273"/>
        <end position="296"/>
    </location>
</feature>
<evidence type="ECO:0000313" key="3">
    <source>
        <dbReference type="EMBL" id="KAK0750496.1"/>
    </source>
</evidence>
<dbReference type="PANTHER" id="PTHR10622:SF10">
    <property type="entry name" value="HET DOMAIN-CONTAINING PROTEIN"/>
    <property type="match status" value="1"/>
</dbReference>
<evidence type="ECO:0000259" key="1">
    <source>
        <dbReference type="Pfam" id="PF06985"/>
    </source>
</evidence>